<gene>
    <name evidence="9" type="primary">LOC109009212</name>
</gene>
<evidence type="ECO:0000256" key="1">
    <source>
        <dbReference type="ARBA" id="ARBA00004651"/>
    </source>
</evidence>
<protein>
    <recommendedName>
        <fullName evidence="7">CASP-like protein</fullName>
    </recommendedName>
</protein>
<comment type="subunit">
    <text evidence="7">Homodimer and heterodimers.</text>
</comment>
<feature type="transmembrane region" description="Helical" evidence="7">
    <location>
        <begin position="36"/>
        <end position="56"/>
    </location>
</feature>
<dbReference type="AlphaFoldDB" id="A0A6P9E595"/>
<dbReference type="GO" id="GO:0005886">
    <property type="term" value="C:plasma membrane"/>
    <property type="evidence" value="ECO:0000318"/>
    <property type="project" value="GO_Central"/>
</dbReference>
<dbReference type="PANTHER" id="PTHR36488">
    <property type="entry name" value="CASP-LIKE PROTEIN 1U1"/>
    <property type="match status" value="1"/>
</dbReference>
<dbReference type="Pfam" id="PF04535">
    <property type="entry name" value="CASP_dom"/>
    <property type="match status" value="1"/>
</dbReference>
<reference evidence="9" key="1">
    <citation type="submission" date="2025-08" db="UniProtKB">
        <authorList>
            <consortium name="RefSeq"/>
        </authorList>
    </citation>
    <scope>IDENTIFICATION</scope>
    <source>
        <tissue evidence="9">Leaves</tissue>
    </source>
</reference>
<evidence type="ECO:0000256" key="3">
    <source>
        <dbReference type="ARBA" id="ARBA00022475"/>
    </source>
</evidence>
<dbReference type="OrthoDB" id="753675at2759"/>
<dbReference type="InterPro" id="IPR006459">
    <property type="entry name" value="CASP/CASPL"/>
</dbReference>
<comment type="subcellular location">
    <subcellularLocation>
        <location evidence="1 7">Cell membrane</location>
        <topology evidence="1 7">Multi-pass membrane protein</topology>
    </subcellularLocation>
</comment>
<feature type="transmembrane region" description="Helical" evidence="7">
    <location>
        <begin position="76"/>
        <end position="95"/>
    </location>
</feature>
<accession>A0A6P9E595</accession>
<comment type="similarity">
    <text evidence="2 7">Belongs to the Casparian strip membrane proteins (CASP) family.</text>
</comment>
<dbReference type="FunCoup" id="A0A6P9E595">
    <property type="interactions" value="2"/>
</dbReference>
<keyword evidence="6 7" id="KW-0472">Membrane</keyword>
<evidence type="ECO:0000256" key="4">
    <source>
        <dbReference type="ARBA" id="ARBA00022692"/>
    </source>
</evidence>
<dbReference type="GO" id="GO:0007043">
    <property type="term" value="P:cell-cell junction assembly"/>
    <property type="evidence" value="ECO:0000318"/>
    <property type="project" value="GO_Central"/>
</dbReference>
<evidence type="ECO:0000256" key="7">
    <source>
        <dbReference type="RuleBase" id="RU361233"/>
    </source>
</evidence>
<keyword evidence="5 7" id="KW-1133">Transmembrane helix</keyword>
<keyword evidence="4 7" id="KW-0812">Transmembrane</keyword>
<feature type="transmembrane region" description="Helical" evidence="7">
    <location>
        <begin position="169"/>
        <end position="190"/>
    </location>
</feature>
<evidence type="ECO:0000256" key="2">
    <source>
        <dbReference type="ARBA" id="ARBA00007651"/>
    </source>
</evidence>
<evidence type="ECO:0000256" key="6">
    <source>
        <dbReference type="ARBA" id="ARBA00023136"/>
    </source>
</evidence>
<dbReference type="InterPro" id="IPR006702">
    <property type="entry name" value="CASP_dom"/>
</dbReference>
<evidence type="ECO:0000313" key="9">
    <source>
        <dbReference type="RefSeq" id="XP_035542546.1"/>
    </source>
</evidence>
<dbReference type="InterPro" id="IPR044173">
    <property type="entry name" value="CASPL"/>
</dbReference>
<dbReference type="GeneID" id="109009212"/>
<dbReference type="Proteomes" id="UP000235220">
    <property type="component" value="Chromosome 16"/>
</dbReference>
<sequence length="193" mass="20651">MKAEQLEAGEANSKQSTSSSTQRVLLINRGLSVMDLVLRIIGAVGSLGSAVAMGTTDQTLPSFIQFIQFNAQYNDIPMFTFFVIANSMVCAYLGLSLPMSIFHIIRSSAAINSRIILVIFDTVMMALLTAGASAAAAIVYLAHNGNASANWFAFCQQFNSFCERTSGSLIGSFGGILVFMLLIITSAVAISRR</sequence>
<organism evidence="8 9">
    <name type="scientific">Juglans regia</name>
    <name type="common">English walnut</name>
    <dbReference type="NCBI Taxonomy" id="51240"/>
    <lineage>
        <taxon>Eukaryota</taxon>
        <taxon>Viridiplantae</taxon>
        <taxon>Streptophyta</taxon>
        <taxon>Embryophyta</taxon>
        <taxon>Tracheophyta</taxon>
        <taxon>Spermatophyta</taxon>
        <taxon>Magnoliopsida</taxon>
        <taxon>eudicotyledons</taxon>
        <taxon>Gunneridae</taxon>
        <taxon>Pentapetalae</taxon>
        <taxon>rosids</taxon>
        <taxon>fabids</taxon>
        <taxon>Fagales</taxon>
        <taxon>Juglandaceae</taxon>
        <taxon>Juglans</taxon>
    </lineage>
</organism>
<evidence type="ECO:0000256" key="5">
    <source>
        <dbReference type="ARBA" id="ARBA00022989"/>
    </source>
</evidence>
<dbReference type="PANTHER" id="PTHR36488:SF12">
    <property type="entry name" value="CASP-LIKE PROTEIN"/>
    <property type="match status" value="1"/>
</dbReference>
<keyword evidence="3 7" id="KW-1003">Cell membrane</keyword>
<proteinExistence type="inferred from homology"/>
<keyword evidence="8" id="KW-1185">Reference proteome</keyword>
<feature type="transmembrane region" description="Helical" evidence="7">
    <location>
        <begin position="115"/>
        <end position="142"/>
    </location>
</feature>
<dbReference type="KEGG" id="jre:109009212"/>
<dbReference type="RefSeq" id="XP_035542546.1">
    <property type="nucleotide sequence ID" value="XM_035686653.1"/>
</dbReference>
<dbReference type="Gramene" id="Jr16_12080_p1">
    <property type="protein sequence ID" value="cds.Jr16_12080_p1"/>
    <property type="gene ID" value="Jr16_12080"/>
</dbReference>
<dbReference type="NCBIfam" id="TIGR01569">
    <property type="entry name" value="A_tha_TIGR01569"/>
    <property type="match status" value="1"/>
</dbReference>
<evidence type="ECO:0000313" key="8">
    <source>
        <dbReference type="Proteomes" id="UP000235220"/>
    </source>
</evidence>
<dbReference type="GO" id="GO:0042545">
    <property type="term" value="P:cell wall modification"/>
    <property type="evidence" value="ECO:0000318"/>
    <property type="project" value="GO_Central"/>
</dbReference>
<name>A0A6P9E595_JUGRE</name>